<feature type="region of interest" description="Disordered" evidence="1">
    <location>
        <begin position="481"/>
        <end position="517"/>
    </location>
</feature>
<gene>
    <name evidence="3" type="ORF">IV203_025709</name>
</gene>
<dbReference type="EMBL" id="JAGRRH010000012">
    <property type="protein sequence ID" value="KAG7362043.1"/>
    <property type="molecule type" value="Genomic_DNA"/>
</dbReference>
<reference evidence="3" key="2">
    <citation type="submission" date="2021-04" db="EMBL/GenBank/DDBJ databases">
        <authorList>
            <person name="Podell S."/>
        </authorList>
    </citation>
    <scope>NUCLEOTIDE SEQUENCE</scope>
    <source>
        <strain evidence="3">Hildebrandi</strain>
    </source>
</reference>
<organism evidence="3 4">
    <name type="scientific">Nitzschia inconspicua</name>
    <dbReference type="NCBI Taxonomy" id="303405"/>
    <lineage>
        <taxon>Eukaryota</taxon>
        <taxon>Sar</taxon>
        <taxon>Stramenopiles</taxon>
        <taxon>Ochrophyta</taxon>
        <taxon>Bacillariophyta</taxon>
        <taxon>Bacillariophyceae</taxon>
        <taxon>Bacillariophycidae</taxon>
        <taxon>Bacillariales</taxon>
        <taxon>Bacillariaceae</taxon>
        <taxon>Nitzschia</taxon>
    </lineage>
</organism>
<sequence length="517" mass="57640">MTAPTTMTYDLQLDSIPSTSQTGGAAYYDDDDDEVVVPAIITHQTNTTENANENTTKNANATASIPSADPSNQSCFHKYCCCQKCWSCCLPFQSSRTAVTTFTTLGLYWAILYLLATSYNPGDRRFTLTVGDTWRVQLPLNLWSRSSISIQSSSESQAGLEVYEFLPVLDYSRPPLCPPLTVGDDPSLTANANSPIVTMHESDNTIHLEMEQYQYRYFHLNRGSVLKISVRLVQPPTTTTPHSNNSKNHKAATTPIQSQTLGATNIYILQGYHTLKELETQPNTIDITRAENFRGRSIEKRYLAFAGSLEMDYTVPSSDYYIVVFDNAAPGRSTNLQVSITVQMATHYLSDMARPICPAKDTITPGGCAWIFTNDQDRQRVASTCIIAKAVSPLLTQQVQSQTNDTTTTKTTTSNNDNKLPKFDMAIDDSQTVIVQVHAPLGSTRLILAALAPIAILCIVWFWENGQRCIQHLRRNGGGWFSRRQQRQRQQQPRMGKGLATTTTNETTPLNKKRYLR</sequence>
<comment type="caution">
    <text evidence="3">The sequence shown here is derived from an EMBL/GenBank/DDBJ whole genome shotgun (WGS) entry which is preliminary data.</text>
</comment>
<name>A0A9K3LI02_9STRA</name>
<dbReference type="AlphaFoldDB" id="A0A9K3LI02"/>
<reference evidence="3" key="1">
    <citation type="journal article" date="2021" name="Sci. Rep.">
        <title>Diploid genomic architecture of Nitzschia inconspicua, an elite biomass production diatom.</title>
        <authorList>
            <person name="Oliver A."/>
            <person name="Podell S."/>
            <person name="Pinowska A."/>
            <person name="Traller J.C."/>
            <person name="Smith S.R."/>
            <person name="McClure R."/>
            <person name="Beliaev A."/>
            <person name="Bohutskyi P."/>
            <person name="Hill E.A."/>
            <person name="Rabines A."/>
            <person name="Zheng H."/>
            <person name="Allen L.Z."/>
            <person name="Kuo A."/>
            <person name="Grigoriev I.V."/>
            <person name="Allen A.E."/>
            <person name="Hazlebeck D."/>
            <person name="Allen E.E."/>
        </authorList>
    </citation>
    <scope>NUCLEOTIDE SEQUENCE</scope>
    <source>
        <strain evidence="3">Hildebrandi</strain>
    </source>
</reference>
<evidence type="ECO:0000313" key="3">
    <source>
        <dbReference type="EMBL" id="KAG7362043.1"/>
    </source>
</evidence>
<accession>A0A9K3LI02</accession>
<evidence type="ECO:0000256" key="1">
    <source>
        <dbReference type="SAM" id="MobiDB-lite"/>
    </source>
</evidence>
<keyword evidence="4" id="KW-1185">Reference proteome</keyword>
<evidence type="ECO:0000256" key="2">
    <source>
        <dbReference type="SAM" id="Phobius"/>
    </source>
</evidence>
<evidence type="ECO:0000313" key="4">
    <source>
        <dbReference type="Proteomes" id="UP000693970"/>
    </source>
</evidence>
<keyword evidence="2" id="KW-0812">Transmembrane</keyword>
<keyword evidence="2" id="KW-0472">Membrane</keyword>
<dbReference type="Proteomes" id="UP000693970">
    <property type="component" value="Unassembled WGS sequence"/>
</dbReference>
<keyword evidence="2" id="KW-1133">Transmembrane helix</keyword>
<protein>
    <submittedName>
        <fullName evidence="3">Uncharacterized protein</fullName>
    </submittedName>
</protein>
<proteinExistence type="predicted"/>
<feature type="transmembrane region" description="Helical" evidence="2">
    <location>
        <begin position="446"/>
        <end position="463"/>
    </location>
</feature>